<evidence type="ECO:0000256" key="2">
    <source>
        <dbReference type="ARBA" id="ARBA00023315"/>
    </source>
</evidence>
<dbReference type="PANTHER" id="PTHR43877:SF2">
    <property type="entry name" value="AMINOALKYLPHOSPHONATE N-ACETYLTRANSFERASE-RELATED"/>
    <property type="match status" value="1"/>
</dbReference>
<dbReference type="RefSeq" id="WP_407590583.1">
    <property type="nucleotide sequence ID" value="NZ_JBHDIY010000002.1"/>
</dbReference>
<feature type="domain" description="N-acetyltransferase" evidence="3">
    <location>
        <begin position="4"/>
        <end position="166"/>
    </location>
</feature>
<keyword evidence="5" id="KW-1185">Reference proteome</keyword>
<dbReference type="CDD" id="cd04301">
    <property type="entry name" value="NAT_SF"/>
    <property type="match status" value="1"/>
</dbReference>
<dbReference type="EMBL" id="JBHDIY010000002">
    <property type="protein sequence ID" value="MFL4468840.1"/>
    <property type="molecule type" value="Genomic_DNA"/>
</dbReference>
<evidence type="ECO:0000313" key="4">
    <source>
        <dbReference type="EMBL" id="MFL4468840.1"/>
    </source>
</evidence>
<dbReference type="InterPro" id="IPR050832">
    <property type="entry name" value="Bact_Acetyltransf"/>
</dbReference>
<dbReference type="PANTHER" id="PTHR43877">
    <property type="entry name" value="AMINOALKYLPHOSPHONATE N-ACETYLTRANSFERASE-RELATED-RELATED"/>
    <property type="match status" value="1"/>
</dbReference>
<comment type="caution">
    <text evidence="4">The sequence shown here is derived from an EMBL/GenBank/DDBJ whole genome shotgun (WGS) entry which is preliminary data.</text>
</comment>
<dbReference type="SUPFAM" id="SSF55729">
    <property type="entry name" value="Acyl-CoA N-acyltransferases (Nat)"/>
    <property type="match status" value="1"/>
</dbReference>
<name>A0ABW8UNY1_9RHOB</name>
<keyword evidence="1" id="KW-0808">Transferase</keyword>
<proteinExistence type="predicted"/>
<evidence type="ECO:0000259" key="3">
    <source>
        <dbReference type="PROSITE" id="PS51186"/>
    </source>
</evidence>
<dbReference type="Proteomes" id="UP001627408">
    <property type="component" value="Unassembled WGS sequence"/>
</dbReference>
<sequence length="167" mass="18523">MTDLFIRATTADDVETWRALRLDGIMRHPEAFMMSAEAARAIPLAQDAEACAAKDRWLAFLEDTAVGFVGLHPNTLERARHRAEIGPLYVSPVTRGQGVAQALIHHAMDFGRAHGIWQFELFVNDQNVAARRLYERLGFVEAGAIPNAILGADGPERDVMMIRTETP</sequence>
<evidence type="ECO:0000256" key="1">
    <source>
        <dbReference type="ARBA" id="ARBA00022679"/>
    </source>
</evidence>
<protein>
    <submittedName>
        <fullName evidence="4">N-acetyltransferase family protein</fullName>
    </submittedName>
</protein>
<organism evidence="4 5">
    <name type="scientific">Tateyamaria armeniaca</name>
    <dbReference type="NCBI Taxonomy" id="2518930"/>
    <lineage>
        <taxon>Bacteria</taxon>
        <taxon>Pseudomonadati</taxon>
        <taxon>Pseudomonadota</taxon>
        <taxon>Alphaproteobacteria</taxon>
        <taxon>Rhodobacterales</taxon>
        <taxon>Roseobacteraceae</taxon>
        <taxon>Tateyamaria</taxon>
    </lineage>
</organism>
<dbReference type="Gene3D" id="3.40.630.30">
    <property type="match status" value="1"/>
</dbReference>
<reference evidence="4 5" key="1">
    <citation type="submission" date="2024-08" db="EMBL/GenBank/DDBJ databases">
        <title>Tateyamaria sp. nov., isolated from marine algae.</title>
        <authorList>
            <person name="Choi B.J."/>
            <person name="Kim J.M."/>
            <person name="Lee J.K."/>
            <person name="Choi D.G."/>
            <person name="Bayburt H."/>
            <person name="Baek J.H."/>
            <person name="Han D.M."/>
            <person name="Jeon C.O."/>
        </authorList>
    </citation>
    <scope>NUCLEOTIDE SEQUENCE [LARGE SCALE GENOMIC DNA]</scope>
    <source>
        <strain evidence="4 5">KMU-156</strain>
    </source>
</reference>
<dbReference type="PROSITE" id="PS51186">
    <property type="entry name" value="GNAT"/>
    <property type="match status" value="1"/>
</dbReference>
<dbReference type="Pfam" id="PF00583">
    <property type="entry name" value="Acetyltransf_1"/>
    <property type="match status" value="1"/>
</dbReference>
<keyword evidence="2" id="KW-0012">Acyltransferase</keyword>
<dbReference type="InterPro" id="IPR000182">
    <property type="entry name" value="GNAT_dom"/>
</dbReference>
<evidence type="ECO:0000313" key="5">
    <source>
        <dbReference type="Proteomes" id="UP001627408"/>
    </source>
</evidence>
<accession>A0ABW8UNY1</accession>
<gene>
    <name evidence="4" type="ORF">ACERZ8_02740</name>
</gene>
<dbReference type="InterPro" id="IPR016181">
    <property type="entry name" value="Acyl_CoA_acyltransferase"/>
</dbReference>